<evidence type="ECO:0000256" key="4">
    <source>
        <dbReference type="ARBA" id="ARBA00023163"/>
    </source>
</evidence>
<dbReference type="GO" id="GO:0003677">
    <property type="term" value="F:DNA binding"/>
    <property type="evidence" value="ECO:0007669"/>
    <property type="project" value="InterPro"/>
</dbReference>
<evidence type="ECO:0000256" key="1">
    <source>
        <dbReference type="ARBA" id="ARBA00004123"/>
    </source>
</evidence>
<dbReference type="InterPro" id="IPR036864">
    <property type="entry name" value="Zn2-C6_fun-type_DNA-bd_sf"/>
</dbReference>
<dbReference type="InterPro" id="IPR007219">
    <property type="entry name" value="XnlR_reg_dom"/>
</dbReference>
<dbReference type="PANTHER" id="PTHR47338">
    <property type="entry name" value="ZN(II)2CYS6 TRANSCRIPTION FACTOR (EUROFUNG)-RELATED"/>
    <property type="match status" value="1"/>
</dbReference>
<reference evidence="7 8" key="1">
    <citation type="submission" date="2018-06" db="EMBL/GenBank/DDBJ databases">
        <title>Genome analysis of cellulolytic fungus Trichoderma lentiforme CFAM-422.</title>
        <authorList>
            <person name="Steindorff A.S."/>
            <person name="Formighieri E.F."/>
            <person name="Midorikawa G.E.O."/>
            <person name="Tamietti M.S."/>
            <person name="Ramos E.Z."/>
            <person name="Silva A.S."/>
            <person name="Bon E.P.S."/>
            <person name="Mendes T.D."/>
            <person name="Damaso M.C.T."/>
            <person name="Favaro L.C.L."/>
        </authorList>
    </citation>
    <scope>NUCLEOTIDE SEQUENCE [LARGE SCALE GENOMIC DNA]</scope>
    <source>
        <strain evidence="7 8">CFAM-422</strain>
    </source>
</reference>
<dbReference type="PROSITE" id="PS50048">
    <property type="entry name" value="ZN2_CY6_FUNGAL_2"/>
    <property type="match status" value="1"/>
</dbReference>
<keyword evidence="4" id="KW-0804">Transcription</keyword>
<accession>A0A9P4X6N5</accession>
<name>A0A9P4X6N5_9HYPO</name>
<sequence length="506" mass="56269">MSAENEARVIIPRMRPSCSQCQRSKKRCDREKPRCSACVRYGRECIYTSTVGTVETDQAPVTLAPSQSPSKAAQENEESFPVVFFLDSVLFQRSLSRLPELELTLGDPLLNYIGHNASDRAFVGKYFTTIHPAIPFLSKRGFKERVLNPLAPQRPANTLLVASMKLLATPLEDEGPRCGAYYAIKNSLLEAEHSCVLELRILQAIILVAVYEIGHSIYPAAYLTVGYCIRYGTALGIHRAVEQYSEETFSITESEERRRSWWTILVLDRFISLGSADRAFLTPDPSSNSLLPIDDTIWEENGETDAPVRRLFEPPTTSMGRFSLTAQAAVLLGRVFRSIHEFPVSEEFWQNDVKVLDNTLVALTNVSLEEGRFRGIAVCSPSTICYSARLLLHDKERYAPGKKPLASTDNFISQDFKHEIAVGMLGLANTIIATNSCAAEEITPLCLEAIYRGAVLYAQEYSRTGDPSTAASCNAIKDALSIISKRWRAAAFYVQLIDARMVTGIL</sequence>
<dbReference type="CDD" id="cd00067">
    <property type="entry name" value="GAL4"/>
    <property type="match status" value="1"/>
</dbReference>
<dbReference type="CDD" id="cd12148">
    <property type="entry name" value="fungal_TF_MHR"/>
    <property type="match status" value="1"/>
</dbReference>
<gene>
    <name evidence="7" type="ORF">CFAM422_010885</name>
</gene>
<proteinExistence type="predicted"/>
<dbReference type="InterPro" id="IPR050815">
    <property type="entry name" value="TF_fung"/>
</dbReference>
<evidence type="ECO:0000256" key="2">
    <source>
        <dbReference type="ARBA" id="ARBA00022723"/>
    </source>
</evidence>
<keyword evidence="5" id="KW-0539">Nucleus</keyword>
<comment type="caution">
    <text evidence="7">The sequence shown here is derived from an EMBL/GenBank/DDBJ whole genome shotgun (WGS) entry which is preliminary data.</text>
</comment>
<dbReference type="GO" id="GO:0006351">
    <property type="term" value="P:DNA-templated transcription"/>
    <property type="evidence" value="ECO:0007669"/>
    <property type="project" value="InterPro"/>
</dbReference>
<keyword evidence="8" id="KW-1185">Reference proteome</keyword>
<dbReference type="Pfam" id="PF04082">
    <property type="entry name" value="Fungal_trans"/>
    <property type="match status" value="1"/>
</dbReference>
<dbReference type="GO" id="GO:0000981">
    <property type="term" value="F:DNA-binding transcription factor activity, RNA polymerase II-specific"/>
    <property type="evidence" value="ECO:0007669"/>
    <property type="project" value="InterPro"/>
</dbReference>
<evidence type="ECO:0000259" key="6">
    <source>
        <dbReference type="PROSITE" id="PS50048"/>
    </source>
</evidence>
<dbReference type="SMART" id="SM00066">
    <property type="entry name" value="GAL4"/>
    <property type="match status" value="1"/>
</dbReference>
<dbReference type="GO" id="GO:0005634">
    <property type="term" value="C:nucleus"/>
    <property type="evidence" value="ECO:0007669"/>
    <property type="project" value="UniProtKB-SubCell"/>
</dbReference>
<keyword evidence="2" id="KW-0479">Metal-binding</keyword>
<dbReference type="GO" id="GO:0008270">
    <property type="term" value="F:zinc ion binding"/>
    <property type="evidence" value="ECO:0007669"/>
    <property type="project" value="InterPro"/>
</dbReference>
<evidence type="ECO:0000313" key="8">
    <source>
        <dbReference type="Proteomes" id="UP000801864"/>
    </source>
</evidence>
<dbReference type="AlphaFoldDB" id="A0A9P4X6N5"/>
<dbReference type="InterPro" id="IPR001138">
    <property type="entry name" value="Zn2Cys6_DnaBD"/>
</dbReference>
<dbReference type="SMART" id="SM00906">
    <property type="entry name" value="Fungal_trans"/>
    <property type="match status" value="1"/>
</dbReference>
<dbReference type="Gene3D" id="4.10.240.10">
    <property type="entry name" value="Zn(2)-C6 fungal-type DNA-binding domain"/>
    <property type="match status" value="1"/>
</dbReference>
<organism evidence="7 8">
    <name type="scientific">Trichoderma lentiforme</name>
    <dbReference type="NCBI Taxonomy" id="1567552"/>
    <lineage>
        <taxon>Eukaryota</taxon>
        <taxon>Fungi</taxon>
        <taxon>Dikarya</taxon>
        <taxon>Ascomycota</taxon>
        <taxon>Pezizomycotina</taxon>
        <taxon>Sordariomycetes</taxon>
        <taxon>Hypocreomycetidae</taxon>
        <taxon>Hypocreales</taxon>
        <taxon>Hypocreaceae</taxon>
        <taxon>Trichoderma</taxon>
    </lineage>
</organism>
<dbReference type="Proteomes" id="UP000801864">
    <property type="component" value="Unassembled WGS sequence"/>
</dbReference>
<evidence type="ECO:0000313" key="7">
    <source>
        <dbReference type="EMBL" id="KAF3060714.1"/>
    </source>
</evidence>
<keyword evidence="3" id="KW-0805">Transcription regulation</keyword>
<dbReference type="SUPFAM" id="SSF57701">
    <property type="entry name" value="Zn2/Cys6 DNA-binding domain"/>
    <property type="match status" value="1"/>
</dbReference>
<comment type="subcellular location">
    <subcellularLocation>
        <location evidence="1">Nucleus</location>
    </subcellularLocation>
</comment>
<dbReference type="PANTHER" id="PTHR47338:SF20">
    <property type="entry name" value="ZN(II)2CYS6 TRANSCRIPTION FACTOR (EUROFUNG)"/>
    <property type="match status" value="1"/>
</dbReference>
<dbReference type="EMBL" id="QLNT01000022">
    <property type="protein sequence ID" value="KAF3060714.1"/>
    <property type="molecule type" value="Genomic_DNA"/>
</dbReference>
<dbReference type="Pfam" id="PF00172">
    <property type="entry name" value="Zn_clus"/>
    <property type="match status" value="1"/>
</dbReference>
<feature type="domain" description="Zn(2)-C6 fungal-type" evidence="6">
    <location>
        <begin position="17"/>
        <end position="47"/>
    </location>
</feature>
<protein>
    <recommendedName>
        <fullName evidence="6">Zn(2)-C6 fungal-type domain-containing protein</fullName>
    </recommendedName>
</protein>
<evidence type="ECO:0000256" key="5">
    <source>
        <dbReference type="ARBA" id="ARBA00023242"/>
    </source>
</evidence>
<evidence type="ECO:0000256" key="3">
    <source>
        <dbReference type="ARBA" id="ARBA00023015"/>
    </source>
</evidence>